<reference evidence="9" key="1">
    <citation type="submission" date="2015-12" db="EMBL/GenBank/DDBJ databases">
        <title>De novo transcriptome assembly of four potential Pierce s Disease insect vectors from Arizona vineyards.</title>
        <authorList>
            <person name="Tassone E.E."/>
        </authorList>
    </citation>
    <scope>NUCLEOTIDE SEQUENCE</scope>
</reference>
<sequence length="110" mass="12551">MHATHVFLIILCVLPLVASEKFEKRNKVKYCGRSLVYVLQVVCDGVYQGMFHKSSPPGASYEGKHKKLFKPKEEALKIRKKMRNRRGITYECCVQGCSVAELSTYCGYNN</sequence>
<dbReference type="SMART" id="SM00078">
    <property type="entry name" value="IlGF"/>
    <property type="match status" value="1"/>
</dbReference>
<keyword evidence="4 7" id="KW-0732">Signal</keyword>
<evidence type="ECO:0000256" key="4">
    <source>
        <dbReference type="ARBA" id="ARBA00022729"/>
    </source>
</evidence>
<proteinExistence type="inferred from homology"/>
<dbReference type="PANTHER" id="PTHR13647">
    <property type="entry name" value="INSULIN-LIKE PEPTIDE 2-RELATED"/>
    <property type="match status" value="1"/>
</dbReference>
<dbReference type="GO" id="GO:0005179">
    <property type="term" value="F:hormone activity"/>
    <property type="evidence" value="ECO:0007669"/>
    <property type="project" value="InterPro"/>
</dbReference>
<organism evidence="9">
    <name type="scientific">Clastoptera arizonana</name>
    <name type="common">Arizona spittle bug</name>
    <dbReference type="NCBI Taxonomy" id="38151"/>
    <lineage>
        <taxon>Eukaryota</taxon>
        <taxon>Metazoa</taxon>
        <taxon>Ecdysozoa</taxon>
        <taxon>Arthropoda</taxon>
        <taxon>Hexapoda</taxon>
        <taxon>Insecta</taxon>
        <taxon>Pterygota</taxon>
        <taxon>Neoptera</taxon>
        <taxon>Paraneoptera</taxon>
        <taxon>Hemiptera</taxon>
        <taxon>Auchenorrhyncha</taxon>
        <taxon>Cercopoidea</taxon>
        <taxon>Clastopteridae</taxon>
        <taxon>Clastoptera</taxon>
    </lineage>
</organism>
<comment type="subunit">
    <text evidence="2">Heterodimer of a B chain and an A chain linked by two disulfide bonds.</text>
</comment>
<dbReference type="InterPro" id="IPR016179">
    <property type="entry name" value="Insulin-like"/>
</dbReference>
<dbReference type="InterPro" id="IPR036438">
    <property type="entry name" value="Insulin-like_sf"/>
</dbReference>
<protein>
    <recommendedName>
        <fullName evidence="8">Insulin-like domain-containing protein</fullName>
    </recommendedName>
</protein>
<dbReference type="PRINTS" id="PR00276">
    <property type="entry name" value="INSULINFAMLY"/>
</dbReference>
<evidence type="ECO:0000256" key="6">
    <source>
        <dbReference type="RuleBase" id="RU000406"/>
    </source>
</evidence>
<feature type="chain" id="PRO_5008580011" description="Insulin-like domain-containing protein" evidence="7">
    <location>
        <begin position="20"/>
        <end position="110"/>
    </location>
</feature>
<evidence type="ECO:0000256" key="7">
    <source>
        <dbReference type="SAM" id="SignalP"/>
    </source>
</evidence>
<keyword evidence="6" id="KW-0964">Secreted</keyword>
<dbReference type="InterPro" id="IPR022353">
    <property type="entry name" value="Insulin_CS"/>
</dbReference>
<dbReference type="Gene3D" id="1.10.100.10">
    <property type="entry name" value="Insulin-like"/>
    <property type="match status" value="1"/>
</dbReference>
<evidence type="ECO:0000256" key="1">
    <source>
        <dbReference type="ARBA" id="ARBA00009034"/>
    </source>
</evidence>
<dbReference type="PANTHER" id="PTHR13647:SF4">
    <property type="entry name" value="INSULIN-LIKE PEPTIDE 1-RELATED"/>
    <property type="match status" value="1"/>
</dbReference>
<evidence type="ECO:0000256" key="5">
    <source>
        <dbReference type="ARBA" id="ARBA00023157"/>
    </source>
</evidence>
<feature type="domain" description="Insulin-like" evidence="8">
    <location>
        <begin position="28"/>
        <end position="106"/>
    </location>
</feature>
<evidence type="ECO:0000313" key="9">
    <source>
        <dbReference type="EMBL" id="JAS07048.1"/>
    </source>
</evidence>
<evidence type="ECO:0000259" key="8">
    <source>
        <dbReference type="SMART" id="SM00078"/>
    </source>
</evidence>
<evidence type="ECO:0000256" key="3">
    <source>
        <dbReference type="ARBA" id="ARBA00022685"/>
    </source>
</evidence>
<comment type="subcellular location">
    <subcellularLocation>
        <location evidence="6">Secreted</location>
    </subcellularLocation>
</comment>
<comment type="similarity">
    <text evidence="1 6">Belongs to the insulin family.</text>
</comment>
<dbReference type="GO" id="GO:0005576">
    <property type="term" value="C:extracellular region"/>
    <property type="evidence" value="ECO:0007669"/>
    <property type="project" value="UniProtKB-SubCell"/>
</dbReference>
<keyword evidence="3" id="KW-0165">Cleavage on pair of basic residues</keyword>
<dbReference type="PROSITE" id="PS00262">
    <property type="entry name" value="INSULIN"/>
    <property type="match status" value="1"/>
</dbReference>
<gene>
    <name evidence="9" type="ORF">g.13278</name>
</gene>
<keyword evidence="5" id="KW-1015">Disulfide bond</keyword>
<evidence type="ECO:0000256" key="2">
    <source>
        <dbReference type="ARBA" id="ARBA00011207"/>
    </source>
</evidence>
<dbReference type="SUPFAM" id="SSF56994">
    <property type="entry name" value="Insulin-like"/>
    <property type="match status" value="1"/>
</dbReference>
<name>A0A1B6C0M2_9HEMI</name>
<accession>A0A1B6C0M2</accession>
<dbReference type="Pfam" id="PF00049">
    <property type="entry name" value="Insulin"/>
    <property type="match status" value="1"/>
</dbReference>
<dbReference type="EMBL" id="GEDC01030250">
    <property type="protein sequence ID" value="JAS07048.1"/>
    <property type="molecule type" value="Transcribed_RNA"/>
</dbReference>
<feature type="signal peptide" evidence="7">
    <location>
        <begin position="1"/>
        <end position="19"/>
    </location>
</feature>
<dbReference type="InterPro" id="IPR022352">
    <property type="entry name" value="Ins/IGF/rlx"/>
</dbReference>
<dbReference type="AlphaFoldDB" id="A0A1B6C0M2"/>